<evidence type="ECO:0000313" key="14">
    <source>
        <dbReference type="EMBL" id="KAJ7336736.1"/>
    </source>
</evidence>
<keyword evidence="8" id="KW-0833">Ubl conjugation pathway</keyword>
<evidence type="ECO:0000256" key="12">
    <source>
        <dbReference type="SAM" id="MobiDB-lite"/>
    </source>
</evidence>
<name>A0AAD7EMQ6_9AGAR</name>
<dbReference type="GO" id="GO:0005783">
    <property type="term" value="C:endoplasmic reticulum"/>
    <property type="evidence" value="ECO:0007669"/>
    <property type="project" value="InterPro"/>
</dbReference>
<sequence>MPALLPSGYAPATCGAQVPVSFRPSSKNNILQDSADPDLAPTSAYAAWASPYCPTTASLAAGPSSPFPSVSSQNYTLPSAACTTLPSNTDPRPPFFRHGVVSPATMMFNADAPSATSLGKRRQHEGSNRDYSMEPQSPLDIHFSGGVEYEGHQWWPINVDSGSRSDLIDVEWWTYLRPLPIKRLEDSGLLAVREHGVGEGGTSAEVFAANPEVAQDGSSIRGPVTQADVQGPVDAKVFKCGICWDTLYKPVVPLCMHIFCYDCLHKWLGEKKKTCPLCRTRVKEQPIRDHAFEEELQLAIVGGMVSKVDAERVTEDAYGWTDVVFGSGVRGSVV</sequence>
<dbReference type="PROSITE" id="PS50089">
    <property type="entry name" value="ZF_RING_2"/>
    <property type="match status" value="1"/>
</dbReference>
<dbReference type="PROSITE" id="PS00518">
    <property type="entry name" value="ZF_RING_1"/>
    <property type="match status" value="1"/>
</dbReference>
<evidence type="ECO:0000313" key="15">
    <source>
        <dbReference type="Proteomes" id="UP001218218"/>
    </source>
</evidence>
<keyword evidence="15" id="KW-1185">Reference proteome</keyword>
<dbReference type="SMART" id="SM00184">
    <property type="entry name" value="RING"/>
    <property type="match status" value="1"/>
</dbReference>
<evidence type="ECO:0000256" key="1">
    <source>
        <dbReference type="ARBA" id="ARBA00000900"/>
    </source>
</evidence>
<dbReference type="SUPFAM" id="SSF57850">
    <property type="entry name" value="RING/U-box"/>
    <property type="match status" value="1"/>
</dbReference>
<dbReference type="GO" id="GO:0008270">
    <property type="term" value="F:zinc ion binding"/>
    <property type="evidence" value="ECO:0007669"/>
    <property type="project" value="UniProtKB-KW"/>
</dbReference>
<comment type="catalytic activity">
    <reaction evidence="1">
        <text>S-ubiquitinyl-[E2 ubiquitin-conjugating enzyme]-L-cysteine + [acceptor protein]-L-lysine = [E2 ubiquitin-conjugating enzyme]-L-cysteine + N(6)-ubiquitinyl-[acceptor protein]-L-lysine.</text>
        <dbReference type="EC" id="2.3.2.27"/>
    </reaction>
</comment>
<keyword evidence="10" id="KW-0472">Membrane</keyword>
<dbReference type="GO" id="GO:0061630">
    <property type="term" value="F:ubiquitin protein ligase activity"/>
    <property type="evidence" value="ECO:0007669"/>
    <property type="project" value="UniProtKB-EC"/>
</dbReference>
<evidence type="ECO:0000256" key="10">
    <source>
        <dbReference type="ARBA" id="ARBA00023136"/>
    </source>
</evidence>
<dbReference type="GO" id="GO:0006511">
    <property type="term" value="P:ubiquitin-dependent protein catabolic process"/>
    <property type="evidence" value="ECO:0007669"/>
    <property type="project" value="InterPro"/>
</dbReference>
<evidence type="ECO:0000259" key="13">
    <source>
        <dbReference type="PROSITE" id="PS50089"/>
    </source>
</evidence>
<keyword evidence="6" id="KW-0479">Metal-binding</keyword>
<dbReference type="InterPro" id="IPR017907">
    <property type="entry name" value="Znf_RING_CS"/>
</dbReference>
<keyword evidence="5" id="KW-0808">Transferase</keyword>
<organism evidence="14 15">
    <name type="scientific">Mycena albidolilacea</name>
    <dbReference type="NCBI Taxonomy" id="1033008"/>
    <lineage>
        <taxon>Eukaryota</taxon>
        <taxon>Fungi</taxon>
        <taxon>Dikarya</taxon>
        <taxon>Basidiomycota</taxon>
        <taxon>Agaricomycotina</taxon>
        <taxon>Agaricomycetes</taxon>
        <taxon>Agaricomycetidae</taxon>
        <taxon>Agaricales</taxon>
        <taxon>Marasmiineae</taxon>
        <taxon>Mycenaceae</taxon>
        <taxon>Mycena</taxon>
    </lineage>
</organism>
<dbReference type="InterPro" id="IPR045103">
    <property type="entry name" value="RNF5/RNF185-like"/>
</dbReference>
<comment type="caution">
    <text evidence="14">The sequence shown here is derived from an EMBL/GenBank/DDBJ whole genome shotgun (WGS) entry which is preliminary data.</text>
</comment>
<dbReference type="PANTHER" id="PTHR12313">
    <property type="entry name" value="E3 UBIQUITIN-PROTEIN LIGASE RNF5-RELATED"/>
    <property type="match status" value="1"/>
</dbReference>
<evidence type="ECO:0000256" key="11">
    <source>
        <dbReference type="PROSITE-ProRule" id="PRU00175"/>
    </source>
</evidence>
<dbReference type="Pfam" id="PF13923">
    <property type="entry name" value="zf-C3HC4_2"/>
    <property type="match status" value="1"/>
</dbReference>
<protein>
    <recommendedName>
        <fullName evidence="4">RING-type E3 ubiquitin transferase</fullName>
        <ecNumber evidence="4">2.3.2.27</ecNumber>
    </recommendedName>
</protein>
<dbReference type="InterPro" id="IPR013083">
    <property type="entry name" value="Znf_RING/FYVE/PHD"/>
</dbReference>
<evidence type="ECO:0000256" key="6">
    <source>
        <dbReference type="ARBA" id="ARBA00022723"/>
    </source>
</evidence>
<reference evidence="14" key="1">
    <citation type="submission" date="2023-03" db="EMBL/GenBank/DDBJ databases">
        <title>Massive genome expansion in bonnet fungi (Mycena s.s.) driven by repeated elements and novel gene families across ecological guilds.</title>
        <authorList>
            <consortium name="Lawrence Berkeley National Laboratory"/>
            <person name="Harder C.B."/>
            <person name="Miyauchi S."/>
            <person name="Viragh M."/>
            <person name="Kuo A."/>
            <person name="Thoen E."/>
            <person name="Andreopoulos B."/>
            <person name="Lu D."/>
            <person name="Skrede I."/>
            <person name="Drula E."/>
            <person name="Henrissat B."/>
            <person name="Morin E."/>
            <person name="Kohler A."/>
            <person name="Barry K."/>
            <person name="LaButti K."/>
            <person name="Morin E."/>
            <person name="Salamov A."/>
            <person name="Lipzen A."/>
            <person name="Mereny Z."/>
            <person name="Hegedus B."/>
            <person name="Baldrian P."/>
            <person name="Stursova M."/>
            <person name="Weitz H."/>
            <person name="Taylor A."/>
            <person name="Grigoriev I.V."/>
            <person name="Nagy L.G."/>
            <person name="Martin F."/>
            <person name="Kauserud H."/>
        </authorList>
    </citation>
    <scope>NUCLEOTIDE SEQUENCE</scope>
    <source>
        <strain evidence="14">CBHHK002</strain>
    </source>
</reference>
<evidence type="ECO:0000256" key="8">
    <source>
        <dbReference type="ARBA" id="ARBA00022786"/>
    </source>
</evidence>
<dbReference type="Gene3D" id="3.30.40.10">
    <property type="entry name" value="Zinc/RING finger domain, C3HC4 (zinc finger)"/>
    <property type="match status" value="1"/>
</dbReference>
<accession>A0AAD7EMQ6</accession>
<dbReference type="InterPro" id="IPR001841">
    <property type="entry name" value="Znf_RING"/>
</dbReference>
<evidence type="ECO:0000256" key="2">
    <source>
        <dbReference type="ARBA" id="ARBA00004308"/>
    </source>
</evidence>
<evidence type="ECO:0000256" key="9">
    <source>
        <dbReference type="ARBA" id="ARBA00022833"/>
    </source>
</evidence>
<evidence type="ECO:0000256" key="3">
    <source>
        <dbReference type="ARBA" id="ARBA00004906"/>
    </source>
</evidence>
<evidence type="ECO:0000256" key="7">
    <source>
        <dbReference type="ARBA" id="ARBA00022771"/>
    </source>
</evidence>
<feature type="domain" description="RING-type" evidence="13">
    <location>
        <begin position="240"/>
        <end position="279"/>
    </location>
</feature>
<evidence type="ECO:0000256" key="4">
    <source>
        <dbReference type="ARBA" id="ARBA00012483"/>
    </source>
</evidence>
<keyword evidence="7 11" id="KW-0863">Zinc-finger</keyword>
<dbReference type="Proteomes" id="UP001218218">
    <property type="component" value="Unassembled WGS sequence"/>
</dbReference>
<dbReference type="EMBL" id="JARIHO010000030">
    <property type="protein sequence ID" value="KAJ7336736.1"/>
    <property type="molecule type" value="Genomic_DNA"/>
</dbReference>
<feature type="region of interest" description="Disordered" evidence="12">
    <location>
        <begin position="114"/>
        <end position="136"/>
    </location>
</feature>
<dbReference type="AlphaFoldDB" id="A0AAD7EMQ6"/>
<comment type="subcellular location">
    <subcellularLocation>
        <location evidence="2">Endomembrane system</location>
    </subcellularLocation>
</comment>
<proteinExistence type="predicted"/>
<keyword evidence="9" id="KW-0862">Zinc</keyword>
<evidence type="ECO:0000256" key="5">
    <source>
        <dbReference type="ARBA" id="ARBA00022679"/>
    </source>
</evidence>
<dbReference type="EC" id="2.3.2.27" evidence="4"/>
<gene>
    <name evidence="14" type="ORF">DFH08DRAFT_964699</name>
</gene>
<comment type="pathway">
    <text evidence="3">Protein modification; protein ubiquitination.</text>
</comment>